<evidence type="ECO:0000256" key="2">
    <source>
        <dbReference type="ARBA" id="ARBA00022723"/>
    </source>
</evidence>
<keyword evidence="5" id="KW-1185">Reference proteome</keyword>
<accession>A0A8S4QGA5</accession>
<comment type="cofactor">
    <cofactor evidence="1">
        <name>a divalent metal cation</name>
        <dbReference type="ChEBI" id="CHEBI:60240"/>
    </cofactor>
</comment>
<dbReference type="InterPro" id="IPR027806">
    <property type="entry name" value="HARBI1_dom"/>
</dbReference>
<name>A0A8S4QGA5_9NEOP</name>
<sequence length="260" mass="30211">MANDYEIFEFLEADYEISEVNSSKRLRRRWLREKSDPFNIEEEEFVRRYRLTKEDAQQLCNEIRPLFRTTRRSTDLSVEIKICDANMGITSVDANYGGATHDAFIWMNHPLRQHLEDLNSENTWLLGDSAYPLSRCLMTPVSDATYGSPERYYTDRHDRARDIMDLTIRALKARFRCLNSQRVLYYSPEMAASVVHACVVLHNICNRSKTPVELMNDEVVNLVNHTGTVSEEFGSCSGDLHQGWVTRSTLIHQLWASQHL</sequence>
<gene>
    <name evidence="4" type="primary">jg21809</name>
    <name evidence="4" type="ORF">PAEG_LOCUS2135</name>
</gene>
<evidence type="ECO:0000256" key="1">
    <source>
        <dbReference type="ARBA" id="ARBA00001968"/>
    </source>
</evidence>
<dbReference type="EMBL" id="CAKXAJ010006935">
    <property type="protein sequence ID" value="CAH2210224.1"/>
    <property type="molecule type" value="Genomic_DNA"/>
</dbReference>
<dbReference type="OrthoDB" id="6509413at2759"/>
<dbReference type="AlphaFoldDB" id="A0A8S4QGA5"/>
<dbReference type="Pfam" id="PF13359">
    <property type="entry name" value="DDE_Tnp_4"/>
    <property type="match status" value="1"/>
</dbReference>
<reference evidence="4" key="1">
    <citation type="submission" date="2022-03" db="EMBL/GenBank/DDBJ databases">
        <authorList>
            <person name="Lindestad O."/>
        </authorList>
    </citation>
    <scope>NUCLEOTIDE SEQUENCE</scope>
</reference>
<evidence type="ECO:0000313" key="5">
    <source>
        <dbReference type="Proteomes" id="UP000838756"/>
    </source>
</evidence>
<proteinExistence type="predicted"/>
<comment type="caution">
    <text evidence="4">The sequence shown here is derived from an EMBL/GenBank/DDBJ whole genome shotgun (WGS) entry which is preliminary data.</text>
</comment>
<evidence type="ECO:0000313" key="4">
    <source>
        <dbReference type="EMBL" id="CAH2210224.1"/>
    </source>
</evidence>
<organism evidence="4 5">
    <name type="scientific">Pararge aegeria aegeria</name>
    <dbReference type="NCBI Taxonomy" id="348720"/>
    <lineage>
        <taxon>Eukaryota</taxon>
        <taxon>Metazoa</taxon>
        <taxon>Ecdysozoa</taxon>
        <taxon>Arthropoda</taxon>
        <taxon>Hexapoda</taxon>
        <taxon>Insecta</taxon>
        <taxon>Pterygota</taxon>
        <taxon>Neoptera</taxon>
        <taxon>Endopterygota</taxon>
        <taxon>Lepidoptera</taxon>
        <taxon>Glossata</taxon>
        <taxon>Ditrysia</taxon>
        <taxon>Papilionoidea</taxon>
        <taxon>Nymphalidae</taxon>
        <taxon>Satyrinae</taxon>
        <taxon>Satyrini</taxon>
        <taxon>Parargina</taxon>
        <taxon>Pararge</taxon>
    </lineage>
</organism>
<protein>
    <submittedName>
        <fullName evidence="4">Jg21809 protein</fullName>
    </submittedName>
</protein>
<feature type="domain" description="DDE Tnp4" evidence="3">
    <location>
        <begin position="80"/>
        <end position="203"/>
    </location>
</feature>
<dbReference type="GO" id="GO:0046872">
    <property type="term" value="F:metal ion binding"/>
    <property type="evidence" value="ECO:0007669"/>
    <property type="project" value="UniProtKB-KW"/>
</dbReference>
<evidence type="ECO:0000259" key="3">
    <source>
        <dbReference type="Pfam" id="PF13359"/>
    </source>
</evidence>
<dbReference type="Proteomes" id="UP000838756">
    <property type="component" value="Unassembled WGS sequence"/>
</dbReference>
<keyword evidence="2" id="KW-0479">Metal-binding</keyword>